<comment type="caution">
    <text evidence="7">The sequence shown here is derived from an EMBL/GenBank/DDBJ whole genome shotgun (WGS) entry which is preliminary data.</text>
</comment>
<dbReference type="PANTHER" id="PTHR11802">
    <property type="entry name" value="SERINE PROTEASE FAMILY S10 SERINE CARBOXYPEPTIDASE"/>
    <property type="match status" value="1"/>
</dbReference>
<reference evidence="7 8" key="1">
    <citation type="submission" date="2023-01" db="EMBL/GenBank/DDBJ databases">
        <title>Analysis of 21 Apiospora genomes using comparative genomics revels a genus with tremendous synthesis potential of carbohydrate active enzymes and secondary metabolites.</title>
        <authorList>
            <person name="Sorensen T."/>
        </authorList>
    </citation>
    <scope>NUCLEOTIDE SEQUENCE [LARGE SCALE GENOMIC DNA]</scope>
    <source>
        <strain evidence="7 8">CBS 20057</strain>
    </source>
</reference>
<dbReference type="EMBL" id="JAQQWI010000002">
    <property type="protein sequence ID" value="KAK8037674.1"/>
    <property type="molecule type" value="Genomic_DNA"/>
</dbReference>
<protein>
    <submittedName>
        <fullName evidence="7">Carboxypeptidase cpdS</fullName>
    </submittedName>
</protein>
<evidence type="ECO:0000256" key="1">
    <source>
        <dbReference type="ARBA" id="ARBA00009431"/>
    </source>
</evidence>
<keyword evidence="4" id="KW-0378">Hydrolase</keyword>
<accession>A0ABR1STP7</accession>
<evidence type="ECO:0000256" key="4">
    <source>
        <dbReference type="ARBA" id="ARBA00022801"/>
    </source>
</evidence>
<evidence type="ECO:0000256" key="6">
    <source>
        <dbReference type="SAM" id="MobiDB-lite"/>
    </source>
</evidence>
<dbReference type="InterPro" id="IPR029058">
    <property type="entry name" value="AB_hydrolase_fold"/>
</dbReference>
<dbReference type="InterPro" id="IPR001563">
    <property type="entry name" value="Peptidase_S10"/>
</dbReference>
<keyword evidence="3" id="KW-0645">Protease</keyword>
<dbReference type="PROSITE" id="PS00560">
    <property type="entry name" value="CARBOXYPEPT_SER_HIS"/>
    <property type="match status" value="1"/>
</dbReference>
<dbReference type="PANTHER" id="PTHR11802:SF479">
    <property type="entry name" value="CARBOXYPEPTIDASE"/>
    <property type="match status" value="1"/>
</dbReference>
<dbReference type="Proteomes" id="UP001396898">
    <property type="component" value="Unassembled WGS sequence"/>
</dbReference>
<feature type="region of interest" description="Disordered" evidence="6">
    <location>
        <begin position="551"/>
        <end position="592"/>
    </location>
</feature>
<evidence type="ECO:0000313" key="8">
    <source>
        <dbReference type="Proteomes" id="UP001396898"/>
    </source>
</evidence>
<dbReference type="SUPFAM" id="SSF53474">
    <property type="entry name" value="alpha/beta-Hydrolases"/>
    <property type="match status" value="1"/>
</dbReference>
<dbReference type="GO" id="GO:0004180">
    <property type="term" value="F:carboxypeptidase activity"/>
    <property type="evidence" value="ECO:0007669"/>
    <property type="project" value="UniProtKB-KW"/>
</dbReference>
<sequence length="624" mass="68168">MKWCTVASSALLSAGSLTEARRSWQHVGKKSPVLSQNPKISMDHHLYAQQIRQFQHHWRVLAAGYLRGLIHLTCTPLAYAVNGTGLPDVDFDIGESYAGLLSITEDINAAEKLFFWFLPSTNNAAEKETVIFLNGGPGYPSLEGLMQENGPFLWQYATHKPVPNPSSWNRLTNVVYIEQPVGTGFSTGHVIITNEEELAAQFLGFWMNFMNLFATQGYKVYITGESYAGAMLDAQDATYYNLSGMLIYDPCIGVDQVQTSIVIVPFADHYNSLMPFNDSFSAHIHEKHQSCGFAEYTAKYMQYPPPGPQPVFEAQLSVNPCFDIYQVATTCPLLYDPLGFPGSFEYQPTGTMPYFNRTDVKKTIHAPLDTDWTACTDRPVFVDDGGKMEPSGFNDADRSEPSSFRKVPQVIDATHNVIIGHGLLDMMLIANGTLLAIQNMTWGGQLGFQFPPMDPFYVPYRTLSVADADIKAPDVLPDPNLDPTRLATLAAAGVMGTTHTERGLTFVTVDLAGHMVPQYAPSATFRHLEVLLGRVSSLSSVQAFTTEPDYPQVGAESLGHRTAPGMEGDISGLQGKGAESPSPPLPSSHSFSSSSDAVAAKNAALTVGWWVVIGGWSAIVLIVL</sequence>
<name>A0ABR1STP7_9PEZI</name>
<dbReference type="Gene3D" id="3.40.50.1820">
    <property type="entry name" value="alpha/beta hydrolase"/>
    <property type="match status" value="1"/>
</dbReference>
<keyword evidence="5" id="KW-0325">Glycoprotein</keyword>
<comment type="similarity">
    <text evidence="1">Belongs to the peptidase S10 family.</text>
</comment>
<keyword evidence="2 7" id="KW-0121">Carboxypeptidase</keyword>
<gene>
    <name evidence="7" type="ORF">PG991_001020</name>
</gene>
<evidence type="ECO:0000256" key="3">
    <source>
        <dbReference type="ARBA" id="ARBA00022670"/>
    </source>
</evidence>
<dbReference type="PRINTS" id="PR00724">
    <property type="entry name" value="CRBOXYPTASEC"/>
</dbReference>
<evidence type="ECO:0000256" key="5">
    <source>
        <dbReference type="ARBA" id="ARBA00023180"/>
    </source>
</evidence>
<keyword evidence="8" id="KW-1185">Reference proteome</keyword>
<organism evidence="7 8">
    <name type="scientific">Apiospora marii</name>
    <dbReference type="NCBI Taxonomy" id="335849"/>
    <lineage>
        <taxon>Eukaryota</taxon>
        <taxon>Fungi</taxon>
        <taxon>Dikarya</taxon>
        <taxon>Ascomycota</taxon>
        <taxon>Pezizomycotina</taxon>
        <taxon>Sordariomycetes</taxon>
        <taxon>Xylariomycetidae</taxon>
        <taxon>Amphisphaeriales</taxon>
        <taxon>Apiosporaceae</taxon>
        <taxon>Apiospora</taxon>
    </lineage>
</organism>
<dbReference type="Pfam" id="PF00450">
    <property type="entry name" value="Peptidase_S10"/>
    <property type="match status" value="1"/>
</dbReference>
<proteinExistence type="inferred from homology"/>
<dbReference type="InterPro" id="IPR033124">
    <property type="entry name" value="Ser_caboxypep_his_AS"/>
</dbReference>
<evidence type="ECO:0000313" key="7">
    <source>
        <dbReference type="EMBL" id="KAK8037674.1"/>
    </source>
</evidence>
<evidence type="ECO:0000256" key="2">
    <source>
        <dbReference type="ARBA" id="ARBA00022645"/>
    </source>
</evidence>